<evidence type="ECO:0000313" key="2">
    <source>
        <dbReference type="EMBL" id="MBE4909182.1"/>
    </source>
</evidence>
<dbReference type="RefSeq" id="WP_193537557.1">
    <property type="nucleotide sequence ID" value="NZ_JADCLJ010000021.1"/>
</dbReference>
<reference evidence="2 3" key="1">
    <citation type="submission" date="2020-10" db="EMBL/GenBank/DDBJ databases">
        <title>Bacillus sp. HD4P25, an endophyte from a halophyte.</title>
        <authorList>
            <person name="Sun J.-Q."/>
        </authorList>
    </citation>
    <scope>NUCLEOTIDE SEQUENCE [LARGE SCALE GENOMIC DNA]</scope>
    <source>
        <strain evidence="2 3">YIM 93174</strain>
    </source>
</reference>
<feature type="transmembrane region" description="Helical" evidence="1">
    <location>
        <begin position="16"/>
        <end position="36"/>
    </location>
</feature>
<dbReference type="Proteomes" id="UP001516662">
    <property type="component" value="Unassembled WGS sequence"/>
</dbReference>
<feature type="transmembrane region" description="Helical" evidence="1">
    <location>
        <begin position="334"/>
        <end position="356"/>
    </location>
</feature>
<dbReference type="PANTHER" id="PTHR37305:SF1">
    <property type="entry name" value="MEMBRANE PROTEIN"/>
    <property type="match status" value="1"/>
</dbReference>
<protein>
    <recommendedName>
        <fullName evidence="4">ABC transporter permease</fullName>
    </recommendedName>
</protein>
<comment type="caution">
    <text evidence="2">The sequence shown here is derived from an EMBL/GenBank/DDBJ whole genome shotgun (WGS) entry which is preliminary data.</text>
</comment>
<feature type="transmembrane region" description="Helical" evidence="1">
    <location>
        <begin position="190"/>
        <end position="210"/>
    </location>
</feature>
<feature type="transmembrane region" description="Helical" evidence="1">
    <location>
        <begin position="253"/>
        <end position="273"/>
    </location>
</feature>
<evidence type="ECO:0000256" key="1">
    <source>
        <dbReference type="SAM" id="Phobius"/>
    </source>
</evidence>
<keyword evidence="3" id="KW-1185">Reference proteome</keyword>
<feature type="transmembrane region" description="Helical" evidence="1">
    <location>
        <begin position="280"/>
        <end position="297"/>
    </location>
</feature>
<organism evidence="2 3">
    <name type="scientific">Litchfieldia luteola</name>
    <dbReference type="NCBI Taxonomy" id="682179"/>
    <lineage>
        <taxon>Bacteria</taxon>
        <taxon>Bacillati</taxon>
        <taxon>Bacillota</taxon>
        <taxon>Bacilli</taxon>
        <taxon>Bacillales</taxon>
        <taxon>Bacillaceae</taxon>
        <taxon>Litchfieldia</taxon>
    </lineage>
</organism>
<proteinExistence type="predicted"/>
<accession>A0ABR9QL23</accession>
<keyword evidence="1" id="KW-1133">Transmembrane helix</keyword>
<sequence>MQLLKFELYKIFKQKSIWITLIILLGMSYLILNYPYDPNIEKELYKKWEGPITEEKVKLAESEYEVLQSKGTQHSVDSGDNYTDTIFIESQILKKIMMVDTIKNNVTQRLNELEGENSVKANVEKNMLEKINLNYFSYFTGPSQIVIFVADGGFMVLGVMLLLGLSPIYSNEYSSNVDNYIFSSKKGRKSLAWAKMGASLIYTLIVVFVWEMFSLLMNFLQHGNDGWSTPLQLLTAPYYRDSPYSFTALEYHFVQLGIHLLAAFAFALLIVLISSISKNSLISFFVSLSIFAVPIIIDGVQWLETILAFSYTEVLRVQFLFNEFKTVDVFGYPISYPVFACLIMIMLLLISIKTVLQIIKHKEITS</sequence>
<keyword evidence="1" id="KW-0812">Transmembrane</keyword>
<feature type="transmembrane region" description="Helical" evidence="1">
    <location>
        <begin position="145"/>
        <end position="169"/>
    </location>
</feature>
<keyword evidence="1" id="KW-0472">Membrane</keyword>
<evidence type="ECO:0008006" key="4">
    <source>
        <dbReference type="Google" id="ProtNLM"/>
    </source>
</evidence>
<gene>
    <name evidence="2" type="ORF">IMZ08_14035</name>
</gene>
<dbReference type="PANTHER" id="PTHR37305">
    <property type="entry name" value="INTEGRAL MEMBRANE PROTEIN-RELATED"/>
    <property type="match status" value="1"/>
</dbReference>
<evidence type="ECO:0000313" key="3">
    <source>
        <dbReference type="Proteomes" id="UP001516662"/>
    </source>
</evidence>
<dbReference type="EMBL" id="JADCLJ010000021">
    <property type="protein sequence ID" value="MBE4909182.1"/>
    <property type="molecule type" value="Genomic_DNA"/>
</dbReference>
<name>A0ABR9QL23_9BACI</name>